<reference evidence="4" key="2">
    <citation type="submission" date="2024-08" db="UniProtKB">
        <authorList>
            <consortium name="EnsemblMetazoa"/>
        </authorList>
    </citation>
    <scope>IDENTIFICATION</scope>
</reference>
<dbReference type="PANTHER" id="PTHR23023">
    <property type="entry name" value="DIMETHYLANILINE MONOOXYGENASE"/>
    <property type="match status" value="1"/>
</dbReference>
<reference evidence="5" key="1">
    <citation type="journal article" date="2013" name="Genome Biol.">
        <title>Draft genome of the mountain pine beetle, Dendroctonus ponderosae Hopkins, a major forest pest.</title>
        <authorList>
            <person name="Keeling C.I."/>
            <person name="Yuen M.M."/>
            <person name="Liao N.Y."/>
            <person name="Docking T.R."/>
            <person name="Chan S.K."/>
            <person name="Taylor G.A."/>
            <person name="Palmquist D.L."/>
            <person name="Jackman S.D."/>
            <person name="Nguyen A."/>
            <person name="Li M."/>
            <person name="Henderson H."/>
            <person name="Janes J.K."/>
            <person name="Zhao Y."/>
            <person name="Pandoh P."/>
            <person name="Moore R."/>
            <person name="Sperling F.A."/>
            <person name="Huber D.P."/>
            <person name="Birol I."/>
            <person name="Jones S.J."/>
            <person name="Bohlmann J."/>
        </authorList>
    </citation>
    <scope>NUCLEOTIDE SEQUENCE</scope>
</reference>
<protein>
    <submittedName>
        <fullName evidence="4">Uncharacterized protein</fullName>
    </submittedName>
</protein>
<evidence type="ECO:0000256" key="2">
    <source>
        <dbReference type="ARBA" id="ARBA00022827"/>
    </source>
</evidence>
<evidence type="ECO:0000256" key="3">
    <source>
        <dbReference type="ARBA" id="ARBA00023002"/>
    </source>
</evidence>
<dbReference type="Gene3D" id="3.50.50.60">
    <property type="entry name" value="FAD/NAD(P)-binding domain"/>
    <property type="match status" value="1"/>
</dbReference>
<evidence type="ECO:0000256" key="1">
    <source>
        <dbReference type="ARBA" id="ARBA00022630"/>
    </source>
</evidence>
<dbReference type="Proteomes" id="UP000019118">
    <property type="component" value="Unassembled WGS sequence"/>
</dbReference>
<organism evidence="4 5">
    <name type="scientific">Dendroctonus ponderosae</name>
    <name type="common">Mountain pine beetle</name>
    <dbReference type="NCBI Taxonomy" id="77166"/>
    <lineage>
        <taxon>Eukaryota</taxon>
        <taxon>Metazoa</taxon>
        <taxon>Ecdysozoa</taxon>
        <taxon>Arthropoda</taxon>
        <taxon>Hexapoda</taxon>
        <taxon>Insecta</taxon>
        <taxon>Pterygota</taxon>
        <taxon>Neoptera</taxon>
        <taxon>Endopterygota</taxon>
        <taxon>Coleoptera</taxon>
        <taxon>Polyphaga</taxon>
        <taxon>Cucujiformia</taxon>
        <taxon>Curculionidae</taxon>
        <taxon>Scolytinae</taxon>
        <taxon>Dendroctonus</taxon>
    </lineage>
</organism>
<keyword evidence="1" id="KW-0285">Flavoprotein</keyword>
<keyword evidence="3" id="KW-0560">Oxidoreductase</keyword>
<sequence>MIKGYQYSYPFLTPECGIRVEDNWVKYLYKHIVNVDHPTMGFIGITFKVCPFPTFDIQVRFFLEFIKNPSRFFREEMVTDILKDVHLKAVPPHHVHLIGMPLHRTYFEDLANTVKIRKVRPVIHRLYEELSNNRNVDKRYRILNDEEFTEIK</sequence>
<proteinExistence type="predicted"/>
<dbReference type="GO" id="GO:0016491">
    <property type="term" value="F:oxidoreductase activity"/>
    <property type="evidence" value="ECO:0007669"/>
    <property type="project" value="UniProtKB-KW"/>
</dbReference>
<evidence type="ECO:0000313" key="5">
    <source>
        <dbReference type="Proteomes" id="UP000019118"/>
    </source>
</evidence>
<evidence type="ECO:0000313" key="4">
    <source>
        <dbReference type="EnsemblMetazoa" id="XP_019753284.1"/>
    </source>
</evidence>
<keyword evidence="5" id="KW-1185">Reference proteome</keyword>
<name>A0AAR5NWE8_DENPD</name>
<dbReference type="EnsemblMetazoa" id="XM_019897725.1">
    <property type="protein sequence ID" value="XP_019753284.1"/>
    <property type="gene ID" value="LOC109532719"/>
</dbReference>
<accession>A0AAR5NWE8</accession>
<dbReference type="AlphaFoldDB" id="A0AAR5NWE8"/>
<keyword evidence="2" id="KW-0274">FAD</keyword>
<dbReference type="InterPro" id="IPR036188">
    <property type="entry name" value="FAD/NAD-bd_sf"/>
</dbReference>
<dbReference type="InterPro" id="IPR050346">
    <property type="entry name" value="FMO-like"/>
</dbReference>